<organism evidence="2 3">
    <name type="scientific">Sulfurospirillum cavolei</name>
    <dbReference type="NCBI Taxonomy" id="366522"/>
    <lineage>
        <taxon>Bacteria</taxon>
        <taxon>Pseudomonadati</taxon>
        <taxon>Campylobacterota</taxon>
        <taxon>Epsilonproteobacteria</taxon>
        <taxon>Campylobacterales</taxon>
        <taxon>Sulfurospirillaceae</taxon>
        <taxon>Sulfurospirillum</taxon>
    </lineage>
</organism>
<dbReference type="Gene3D" id="1.10.3210.10">
    <property type="entry name" value="Hypothetical protein af1432"/>
    <property type="match status" value="1"/>
</dbReference>
<dbReference type="Proteomes" id="UP000231638">
    <property type="component" value="Unassembled WGS sequence"/>
</dbReference>
<dbReference type="InterPro" id="IPR029787">
    <property type="entry name" value="Nucleotide_cyclase"/>
</dbReference>
<evidence type="ECO:0000313" key="3">
    <source>
        <dbReference type="Proteomes" id="UP000231638"/>
    </source>
</evidence>
<protein>
    <recommendedName>
        <fullName evidence="1">GGDEF domain-containing protein</fullName>
    </recommendedName>
</protein>
<gene>
    <name evidence="2" type="ORF">CFH80_05510</name>
</gene>
<dbReference type="InterPro" id="IPR000160">
    <property type="entry name" value="GGDEF_dom"/>
</dbReference>
<evidence type="ECO:0000259" key="1">
    <source>
        <dbReference type="Pfam" id="PF00990"/>
    </source>
</evidence>
<reference evidence="2 3" key="1">
    <citation type="journal article" date="2017" name="Front. Microbiol.">
        <title>Comparative Genomic Analysis of the Class Epsilonproteobacteria and Proposed Reclassification to Epsilonbacteraeota (phyl. nov.).</title>
        <authorList>
            <person name="Waite D.W."/>
            <person name="Vanwonterghem I."/>
            <person name="Rinke C."/>
            <person name="Parks D.H."/>
            <person name="Zhang Y."/>
            <person name="Takai K."/>
            <person name="Sievert S.M."/>
            <person name="Simon J."/>
            <person name="Campbell B.J."/>
            <person name="Hanson T.E."/>
            <person name="Woyke T."/>
            <person name="Klotz M.G."/>
            <person name="Hugenholtz P."/>
        </authorList>
    </citation>
    <scope>NUCLEOTIDE SEQUENCE [LARGE SCALE GENOMIC DNA]</scope>
    <source>
        <strain evidence="2">UBA11420</strain>
    </source>
</reference>
<dbReference type="Gene3D" id="3.30.70.270">
    <property type="match status" value="1"/>
</dbReference>
<dbReference type="InterPro" id="IPR043128">
    <property type="entry name" value="Rev_trsase/Diguanyl_cyclase"/>
</dbReference>
<dbReference type="AlphaFoldDB" id="A0A2D3W4L4"/>
<comment type="caution">
    <text evidence="2">The sequence shown here is derived from an EMBL/GenBank/DDBJ whole genome shotgun (WGS) entry which is preliminary data.</text>
</comment>
<sequence>MTTNRIYKPRKTKNEALNELRRCSNTQFDPRVVEAAVRFFEIQKELTSVHQIPTSYHQEEYFAFFYKDKITTGYSSDYLNYFLMQRGENECICCYLIEIHHMHCYNDYYGWKAGNHLLKETFLRLKLLFDHAPIFRIYGDDFVILNSHHMNVDTQEVKEKLCLGFEGIDISLTHFHLHDFSFRTWEDFEPYLHKKKNIKYLKGVVNL</sequence>
<dbReference type="Pfam" id="PF00990">
    <property type="entry name" value="GGDEF"/>
    <property type="match status" value="1"/>
</dbReference>
<dbReference type="EMBL" id="DLUG01000147">
    <property type="protein sequence ID" value="DAB36322.1"/>
    <property type="molecule type" value="Genomic_DNA"/>
</dbReference>
<accession>A0A2D3W4L4</accession>
<name>A0A2D3W4L4_9BACT</name>
<evidence type="ECO:0000313" key="2">
    <source>
        <dbReference type="EMBL" id="DAB36322.1"/>
    </source>
</evidence>
<proteinExistence type="predicted"/>
<dbReference type="STRING" id="366522.GCA_001548055_01489"/>
<dbReference type="SUPFAM" id="SSF55073">
    <property type="entry name" value="Nucleotide cyclase"/>
    <property type="match status" value="1"/>
</dbReference>
<feature type="domain" description="GGDEF" evidence="1">
    <location>
        <begin position="87"/>
        <end position="163"/>
    </location>
</feature>